<keyword evidence="1" id="KW-0479">Metal-binding</keyword>
<dbReference type="AlphaFoldDB" id="A0AA94HQN7"/>
<gene>
    <name evidence="4" type="ORF">SAMN02910291_00305</name>
</gene>
<keyword evidence="1" id="KW-0411">Iron-sulfur</keyword>
<proteinExistence type="predicted"/>
<dbReference type="SUPFAM" id="SSF74653">
    <property type="entry name" value="TolA/TonB C-terminal domain"/>
    <property type="match status" value="2"/>
</dbReference>
<dbReference type="RefSeq" id="WP_072311161.1">
    <property type="nucleotide sequence ID" value="NZ_FPIW01000003.1"/>
</dbReference>
<feature type="compositionally biased region" description="Low complexity" evidence="2">
    <location>
        <begin position="289"/>
        <end position="307"/>
    </location>
</feature>
<protein>
    <submittedName>
        <fullName evidence="4">TonB family C-terminal domain-containing protein</fullName>
    </submittedName>
</protein>
<feature type="signal peptide" evidence="3">
    <location>
        <begin position="1"/>
        <end position="34"/>
    </location>
</feature>
<feature type="compositionally biased region" description="Basic and acidic residues" evidence="2">
    <location>
        <begin position="166"/>
        <end position="179"/>
    </location>
</feature>
<dbReference type="Pfam" id="PF13103">
    <property type="entry name" value="TonB_2"/>
    <property type="match status" value="2"/>
</dbReference>
<feature type="compositionally biased region" description="Low complexity" evidence="2">
    <location>
        <begin position="156"/>
        <end position="165"/>
    </location>
</feature>
<feature type="compositionally biased region" description="Low complexity" evidence="2">
    <location>
        <begin position="187"/>
        <end position="206"/>
    </location>
</feature>
<comment type="caution">
    <text evidence="4">The sequence shown here is derived from an EMBL/GenBank/DDBJ whole genome shotgun (WGS) entry which is preliminary data.</text>
</comment>
<keyword evidence="1" id="KW-0408">Iron</keyword>
<feature type="region of interest" description="Disordered" evidence="2">
    <location>
        <begin position="146"/>
        <end position="220"/>
    </location>
</feature>
<dbReference type="Gene3D" id="3.30.1150.10">
    <property type="match status" value="2"/>
</dbReference>
<keyword evidence="3" id="KW-0732">Signal</keyword>
<reference evidence="5" key="1">
    <citation type="submission" date="2016-11" db="EMBL/GenBank/DDBJ databases">
        <authorList>
            <person name="Jaros S."/>
            <person name="Januszkiewicz K."/>
            <person name="Wedrychowicz H."/>
        </authorList>
    </citation>
    <scope>NUCLEOTIDE SEQUENCE [LARGE SCALE GENOMIC DNA]</scope>
    <source>
        <strain evidence="5">DSM 7057</strain>
    </source>
</reference>
<dbReference type="InterPro" id="IPR006311">
    <property type="entry name" value="TAT_signal"/>
</dbReference>
<accession>A0AA94HQN7</accession>
<feature type="compositionally biased region" description="Basic and acidic residues" evidence="2">
    <location>
        <begin position="146"/>
        <end position="155"/>
    </location>
</feature>
<dbReference type="Proteomes" id="UP000182680">
    <property type="component" value="Unassembled WGS sequence"/>
</dbReference>
<feature type="chain" id="PRO_5041664250" evidence="3">
    <location>
        <begin position="35"/>
        <end position="416"/>
    </location>
</feature>
<organism evidence="4 5">
    <name type="scientific">Desulfovibrio desulfuricans</name>
    <dbReference type="NCBI Taxonomy" id="876"/>
    <lineage>
        <taxon>Bacteria</taxon>
        <taxon>Pseudomonadati</taxon>
        <taxon>Thermodesulfobacteriota</taxon>
        <taxon>Desulfovibrionia</taxon>
        <taxon>Desulfovibrionales</taxon>
        <taxon>Desulfovibrionaceae</taxon>
        <taxon>Desulfovibrio</taxon>
    </lineage>
</organism>
<dbReference type="GO" id="GO:0051536">
    <property type="term" value="F:iron-sulfur cluster binding"/>
    <property type="evidence" value="ECO:0007669"/>
    <property type="project" value="UniProtKB-KW"/>
</dbReference>
<name>A0AA94HQN7_DESDE</name>
<evidence type="ECO:0000313" key="4">
    <source>
        <dbReference type="EMBL" id="SFW18429.1"/>
    </source>
</evidence>
<dbReference type="EMBL" id="FPIW01000003">
    <property type="protein sequence ID" value="SFW18429.1"/>
    <property type="molecule type" value="Genomic_DNA"/>
</dbReference>
<evidence type="ECO:0000256" key="2">
    <source>
        <dbReference type="SAM" id="MobiDB-lite"/>
    </source>
</evidence>
<evidence type="ECO:0000313" key="5">
    <source>
        <dbReference type="Proteomes" id="UP000182680"/>
    </source>
</evidence>
<evidence type="ECO:0000256" key="1">
    <source>
        <dbReference type="ARBA" id="ARBA00023014"/>
    </source>
</evidence>
<feature type="region of interest" description="Disordered" evidence="2">
    <location>
        <begin position="261"/>
        <end position="323"/>
    </location>
</feature>
<sequence>MPSPQRRLLLSFFPVTVLLAAASALCLAAPGARAAAMAAADASGGYTGKMLNKVVEIWAPPPALKGDFQVQIEVALDGTGHVQDCSPVRPSGMEALDSSACGAVRQIGNFGKTPHGKALEVHLSFWTGMPRGKVRPAPIDDVEAMRQEERARTKAEAAMSDSRAASAEERARERAEEAAKATGMDLPAVRPAPVAPALVQPVPAAPGSAGGKGRKKTGKNARVVGYSQDSSPATVAIGASGSAGNGSAAVTKKTPPLIIAPTPLPAQPSPEAAGTTADTGAMEGAVQETSATTASPVPTAAQPATQPDEPRIYGPDNRAQDQYGKKHGKYFSSLSWQLANAIIIPVETPPGTYYPTVRLTVNPTTGAIEDVAFLEKSGDRHLDPFVRRGIRKAGSIPPPPGDLGATLDITLTLVRR</sequence>
<evidence type="ECO:0000256" key="3">
    <source>
        <dbReference type="SAM" id="SignalP"/>
    </source>
</evidence>
<dbReference type="PROSITE" id="PS51318">
    <property type="entry name" value="TAT"/>
    <property type="match status" value="1"/>
</dbReference>